<proteinExistence type="predicted"/>
<keyword evidence="2" id="KW-1185">Reference proteome</keyword>
<evidence type="ECO:0000313" key="2">
    <source>
        <dbReference type="Proteomes" id="UP001221519"/>
    </source>
</evidence>
<protein>
    <recommendedName>
        <fullName evidence="3">Xylose isomerase-like TIM barrel domain-containing protein</fullName>
    </recommendedName>
</protein>
<dbReference type="RefSeq" id="WP_274338646.1">
    <property type="nucleotide sequence ID" value="NZ_CP118109.1"/>
</dbReference>
<dbReference type="EMBL" id="CP118109">
    <property type="protein sequence ID" value="WDI05024.1"/>
    <property type="molecule type" value="Genomic_DNA"/>
</dbReference>
<keyword evidence="1" id="KW-0614">Plasmid</keyword>
<name>A0ABY7XJP5_9BACL</name>
<sequence length="110" mass="12860">MYFYSESHETNYKEMLKRYPTALKDAEYKLGCYIVAHPEIYLAASEQDWPDIFDDWTEKSFSRGGRLLIDLGMHLFGGGHTELNLTDAINTWDDKNYKVFLQAVDIRRNG</sequence>
<evidence type="ECO:0008006" key="3">
    <source>
        <dbReference type="Google" id="ProtNLM"/>
    </source>
</evidence>
<geneLocation type="plasmid" evidence="1 2">
    <name>unnamed1</name>
</geneLocation>
<dbReference type="Proteomes" id="UP001221519">
    <property type="component" value="Plasmid unnamed1"/>
</dbReference>
<reference evidence="1 2" key="1">
    <citation type="submission" date="2023-02" db="EMBL/GenBank/DDBJ databases">
        <title>Pathogen: clinical or host-associated sample.</title>
        <authorList>
            <person name="Hergert J."/>
            <person name="Casey R."/>
            <person name="Wagner J."/>
            <person name="Young E.L."/>
            <person name="Oakeson K.F."/>
        </authorList>
    </citation>
    <scope>NUCLEOTIDE SEQUENCE [LARGE SCALE GENOMIC DNA]</scope>
    <source>
        <strain evidence="1 2">2022CK-00829</strain>
        <plasmid evidence="1 2">unnamed1</plasmid>
    </source>
</reference>
<organism evidence="1 2">
    <name type="scientific">Paenibacillus urinalis</name>
    <dbReference type="NCBI Taxonomy" id="521520"/>
    <lineage>
        <taxon>Bacteria</taxon>
        <taxon>Bacillati</taxon>
        <taxon>Bacillota</taxon>
        <taxon>Bacilli</taxon>
        <taxon>Bacillales</taxon>
        <taxon>Paenibacillaceae</taxon>
        <taxon>Paenibacillus</taxon>
    </lineage>
</organism>
<accession>A0ABY7XJP5</accession>
<gene>
    <name evidence="1" type="ORF">PUW25_26000</name>
</gene>
<evidence type="ECO:0000313" key="1">
    <source>
        <dbReference type="EMBL" id="WDI05024.1"/>
    </source>
</evidence>